<dbReference type="EC" id="3.5.3.6" evidence="8"/>
<dbReference type="HAMAP" id="MF_00242">
    <property type="entry name" value="Arg_deiminase"/>
    <property type="match status" value="1"/>
</dbReference>
<dbReference type="PANTHER" id="PTHR47271:SF3">
    <property type="entry name" value="ARGININE DEIMINASE"/>
    <property type="match status" value="1"/>
</dbReference>
<dbReference type="InterPro" id="IPR003876">
    <property type="entry name" value="Arg_deiminase"/>
</dbReference>
<dbReference type="SUPFAM" id="SSF55909">
    <property type="entry name" value="Pentein"/>
    <property type="match status" value="1"/>
</dbReference>
<dbReference type="AlphaFoldDB" id="A0AAU7W771"/>
<dbReference type="PIRSF" id="PIRSF006356">
    <property type="entry name" value="Arg_deiminase"/>
    <property type="match status" value="1"/>
</dbReference>
<dbReference type="Pfam" id="PF02274">
    <property type="entry name" value="ADI"/>
    <property type="match status" value="1"/>
</dbReference>
<evidence type="ECO:0000256" key="7">
    <source>
        <dbReference type="ARBA" id="ARBA00049429"/>
    </source>
</evidence>
<protein>
    <recommendedName>
        <fullName evidence="8">Arginine deiminase</fullName>
        <shortName evidence="8">ADI</shortName>
        <ecNumber evidence="8">3.5.3.6</ecNumber>
    </recommendedName>
    <alternativeName>
        <fullName evidence="8">Arginine dihydrolase</fullName>
        <shortName evidence="8">AD</shortName>
    </alternativeName>
</protein>
<keyword evidence="4 8" id="KW-0963">Cytoplasm</keyword>
<evidence type="ECO:0000256" key="1">
    <source>
        <dbReference type="ARBA" id="ARBA00004496"/>
    </source>
</evidence>
<dbReference type="PANTHER" id="PTHR47271">
    <property type="entry name" value="ARGININE DEIMINASE"/>
    <property type="match status" value="1"/>
</dbReference>
<dbReference type="EMBL" id="CP158374">
    <property type="protein sequence ID" value="XBX81580.1"/>
    <property type="molecule type" value="Genomic_DNA"/>
</dbReference>
<comment type="subcellular location">
    <subcellularLocation>
        <location evidence="1 8">Cytoplasm</location>
    </subcellularLocation>
</comment>
<feature type="active site" description="Amidino-cysteine intermediate" evidence="8 9">
    <location>
        <position position="414"/>
    </location>
</feature>
<dbReference type="GO" id="GO:0005737">
    <property type="term" value="C:cytoplasm"/>
    <property type="evidence" value="ECO:0007669"/>
    <property type="project" value="UniProtKB-SubCell"/>
</dbReference>
<dbReference type="Gene3D" id="3.75.10.10">
    <property type="entry name" value="L-arginine/glycine Amidinotransferase, Chain A"/>
    <property type="match status" value="1"/>
</dbReference>
<evidence type="ECO:0000256" key="6">
    <source>
        <dbReference type="ARBA" id="ARBA00022801"/>
    </source>
</evidence>
<dbReference type="NCBIfam" id="NF002381">
    <property type="entry name" value="PRK01388.1"/>
    <property type="match status" value="1"/>
</dbReference>
<comment type="similarity">
    <text evidence="3 8">Belongs to the arginine deiminase family.</text>
</comment>
<dbReference type="GO" id="GO:0019546">
    <property type="term" value="P:L-arginine deiminase pathway"/>
    <property type="evidence" value="ECO:0007669"/>
    <property type="project" value="TreeGrafter"/>
</dbReference>
<sequence length="425" mass="45253">MTDTMLEAGDVAGADLAPGVHSEVGVLRKVLVCSPGLAHRRLTPSTAADYLFDDVLWVERAQHDHAAFVESLRDSGVEVVELHDVLAETMAVPEARDWLLDRLVTADEVGLGLVDPVRGYLGELPAQRLAELLLGGLATSELPDDVRPPLAVLARDAGGAREYVLPPLPNALYTRDTTSWIGAGLTLNPLSAPARRGEGMLMKAVTGFHPDYTGTEVWWGDPERASGRSTLEGGDVMTVGDGLVLIGMGERTSRQAITQLAAALFERGAADRVVVAALPRARASMHLDTVFTFVDADLATVHPPVVDQIHAFTLRPGADHAPPRVEDHGDAAFVDVVAAAMGMPRLRLVRSDADADLSERQQWDGGNNTVAIAPGVVYAYDRNTEVNDRLVRAGVEVRPVVGAELGRGRGGAHCLTCPIARDPVG</sequence>
<dbReference type="GO" id="GO:0016990">
    <property type="term" value="F:arginine deiminase activity"/>
    <property type="evidence" value="ECO:0007669"/>
    <property type="project" value="UniProtKB-UniRule"/>
</dbReference>
<evidence type="ECO:0000256" key="9">
    <source>
        <dbReference type="PIRSR" id="PIRSR006356-1"/>
    </source>
</evidence>
<keyword evidence="5 8" id="KW-0056">Arginine metabolism</keyword>
<keyword evidence="6 8" id="KW-0378">Hydrolase</keyword>
<comment type="pathway">
    <text evidence="2 8">Amino-acid degradation; L-arginine degradation via ADI pathway; carbamoyl phosphate from L-arginine: step 1/2.</text>
</comment>
<organism evidence="10">
    <name type="scientific">Agromyces sp. G08B096</name>
    <dbReference type="NCBI Taxonomy" id="3156399"/>
    <lineage>
        <taxon>Bacteria</taxon>
        <taxon>Bacillati</taxon>
        <taxon>Actinomycetota</taxon>
        <taxon>Actinomycetes</taxon>
        <taxon>Micrococcales</taxon>
        <taxon>Microbacteriaceae</taxon>
        <taxon>Agromyces</taxon>
    </lineage>
</organism>
<evidence type="ECO:0000256" key="3">
    <source>
        <dbReference type="ARBA" id="ARBA00010206"/>
    </source>
</evidence>
<proteinExistence type="inferred from homology"/>
<dbReference type="RefSeq" id="WP_350347602.1">
    <property type="nucleotide sequence ID" value="NZ_CP158374.1"/>
</dbReference>
<dbReference type="Gene3D" id="1.10.3930.10">
    <property type="entry name" value="Arginine deiminase"/>
    <property type="match status" value="1"/>
</dbReference>
<dbReference type="PRINTS" id="PR01466">
    <property type="entry name" value="ARGDEIMINASE"/>
</dbReference>
<comment type="catalytic activity">
    <reaction evidence="7 8">
        <text>L-arginine + H2O = L-citrulline + NH4(+)</text>
        <dbReference type="Rhea" id="RHEA:19597"/>
        <dbReference type="ChEBI" id="CHEBI:15377"/>
        <dbReference type="ChEBI" id="CHEBI:28938"/>
        <dbReference type="ChEBI" id="CHEBI:32682"/>
        <dbReference type="ChEBI" id="CHEBI:57743"/>
        <dbReference type="EC" id="3.5.3.6"/>
    </reaction>
</comment>
<evidence type="ECO:0000256" key="8">
    <source>
        <dbReference type="HAMAP-Rule" id="MF_00242"/>
    </source>
</evidence>
<evidence type="ECO:0000313" key="10">
    <source>
        <dbReference type="EMBL" id="XBX81580.1"/>
    </source>
</evidence>
<accession>A0AAU7W771</accession>
<name>A0AAU7W771_9MICO</name>
<evidence type="ECO:0000256" key="4">
    <source>
        <dbReference type="ARBA" id="ARBA00022490"/>
    </source>
</evidence>
<evidence type="ECO:0000256" key="2">
    <source>
        <dbReference type="ARBA" id="ARBA00005213"/>
    </source>
</evidence>
<gene>
    <name evidence="8" type="primary">arcA</name>
    <name evidence="10" type="ORF">ABIQ69_13300</name>
</gene>
<reference evidence="10" key="1">
    <citation type="submission" date="2024-05" db="EMBL/GenBank/DDBJ databases">
        <authorList>
            <person name="Yu L."/>
        </authorList>
    </citation>
    <scope>NUCLEOTIDE SEQUENCE</scope>
    <source>
        <strain evidence="10">G08B096</strain>
    </source>
</reference>
<evidence type="ECO:0000256" key="5">
    <source>
        <dbReference type="ARBA" id="ARBA00022503"/>
    </source>
</evidence>